<keyword evidence="3" id="KW-1185">Reference proteome</keyword>
<feature type="region of interest" description="Disordered" evidence="1">
    <location>
        <begin position="42"/>
        <end position="61"/>
    </location>
</feature>
<gene>
    <name evidence="2" type="ORF">H4W29_000941</name>
</gene>
<protein>
    <recommendedName>
        <fullName evidence="4">DUF3606 domain-containing protein</fullName>
    </recommendedName>
</protein>
<evidence type="ECO:0000313" key="3">
    <source>
        <dbReference type="Proteomes" id="UP000620262"/>
    </source>
</evidence>
<evidence type="ECO:0000256" key="1">
    <source>
        <dbReference type="SAM" id="MobiDB-lite"/>
    </source>
</evidence>
<accession>A0ABR9IKQ2</accession>
<dbReference type="RefSeq" id="WP_192727895.1">
    <property type="nucleotide sequence ID" value="NZ_BAAAVL010000001.1"/>
</dbReference>
<dbReference type="Proteomes" id="UP000620262">
    <property type="component" value="Unassembled WGS sequence"/>
</dbReference>
<evidence type="ECO:0000313" key="2">
    <source>
        <dbReference type="EMBL" id="MBE1503760.1"/>
    </source>
</evidence>
<organism evidence="2 3">
    <name type="scientific">Rhizobium viscosum</name>
    <name type="common">Arthrobacter viscosus</name>
    <dbReference type="NCBI Taxonomy" id="1673"/>
    <lineage>
        <taxon>Bacteria</taxon>
        <taxon>Pseudomonadati</taxon>
        <taxon>Pseudomonadota</taxon>
        <taxon>Alphaproteobacteria</taxon>
        <taxon>Hyphomicrobiales</taxon>
        <taxon>Rhizobiaceae</taxon>
        <taxon>Rhizobium/Agrobacterium group</taxon>
        <taxon>Rhizobium</taxon>
    </lineage>
</organism>
<dbReference type="EMBL" id="JADBEC010000001">
    <property type="protein sequence ID" value="MBE1503760.1"/>
    <property type="molecule type" value="Genomic_DNA"/>
</dbReference>
<feature type="region of interest" description="Disordered" evidence="1">
    <location>
        <begin position="1"/>
        <end position="21"/>
    </location>
</feature>
<sequence>MKKMNNRQVRIPGPKDQDITEHCRKFGIGPAEEKKLKKLLGHRAPLHEIQANAPTPQPKWR</sequence>
<evidence type="ECO:0008006" key="4">
    <source>
        <dbReference type="Google" id="ProtNLM"/>
    </source>
</evidence>
<name>A0ABR9IKQ2_RHIVS</name>
<comment type="caution">
    <text evidence="2">The sequence shown here is derived from an EMBL/GenBank/DDBJ whole genome shotgun (WGS) entry which is preliminary data.</text>
</comment>
<reference evidence="2 3" key="1">
    <citation type="submission" date="2020-10" db="EMBL/GenBank/DDBJ databases">
        <title>Sequencing the genomes of 1000 actinobacteria strains.</title>
        <authorList>
            <person name="Klenk H.-P."/>
        </authorList>
    </citation>
    <scope>NUCLEOTIDE SEQUENCE [LARGE SCALE GENOMIC DNA]</scope>
    <source>
        <strain evidence="2 3">DSM 7307</strain>
    </source>
</reference>
<proteinExistence type="predicted"/>